<gene>
    <name evidence="2" type="ORF">RHGRI_030914</name>
</gene>
<dbReference type="AlphaFoldDB" id="A0AAV6I993"/>
<proteinExistence type="predicted"/>
<feature type="region of interest" description="Disordered" evidence="1">
    <location>
        <begin position="1"/>
        <end position="45"/>
    </location>
</feature>
<dbReference type="EMBL" id="JACTNZ010000011">
    <property type="protein sequence ID" value="KAG5524072.1"/>
    <property type="molecule type" value="Genomic_DNA"/>
</dbReference>
<reference evidence="2" key="1">
    <citation type="submission" date="2020-08" db="EMBL/GenBank/DDBJ databases">
        <title>Plant Genome Project.</title>
        <authorList>
            <person name="Zhang R.-G."/>
        </authorList>
    </citation>
    <scope>NUCLEOTIDE SEQUENCE</scope>
    <source>
        <strain evidence="2">WSP0</strain>
        <tissue evidence="2">Leaf</tissue>
    </source>
</reference>
<accession>A0AAV6I993</accession>
<keyword evidence="3" id="KW-1185">Reference proteome</keyword>
<name>A0AAV6I993_9ERIC</name>
<evidence type="ECO:0000313" key="2">
    <source>
        <dbReference type="EMBL" id="KAG5524072.1"/>
    </source>
</evidence>
<evidence type="ECO:0000313" key="3">
    <source>
        <dbReference type="Proteomes" id="UP000823749"/>
    </source>
</evidence>
<dbReference type="Proteomes" id="UP000823749">
    <property type="component" value="Chromosome 11"/>
</dbReference>
<protein>
    <submittedName>
        <fullName evidence="2">Uncharacterized protein</fullName>
    </submittedName>
</protein>
<sequence>MVEIHDGERPPVAAGGGGVKGLDDATPSRARTKRPVERDHSSATTVSDEIPAVLRNNPQVREYLRQCGLPQPRVDQGGPIKIAGLVFGSIRKWFEELPPGFMVYHPRNRFSLKMIDLKLKTRDHLRVRKPCYEGGSILRHPPRPTRCRSLLNVCGIFQKGFCFIKTTSRYSQL</sequence>
<comment type="caution">
    <text evidence="2">The sequence shown here is derived from an EMBL/GenBank/DDBJ whole genome shotgun (WGS) entry which is preliminary data.</text>
</comment>
<evidence type="ECO:0000256" key="1">
    <source>
        <dbReference type="SAM" id="MobiDB-lite"/>
    </source>
</evidence>
<organism evidence="2 3">
    <name type="scientific">Rhododendron griersonianum</name>
    <dbReference type="NCBI Taxonomy" id="479676"/>
    <lineage>
        <taxon>Eukaryota</taxon>
        <taxon>Viridiplantae</taxon>
        <taxon>Streptophyta</taxon>
        <taxon>Embryophyta</taxon>
        <taxon>Tracheophyta</taxon>
        <taxon>Spermatophyta</taxon>
        <taxon>Magnoliopsida</taxon>
        <taxon>eudicotyledons</taxon>
        <taxon>Gunneridae</taxon>
        <taxon>Pentapetalae</taxon>
        <taxon>asterids</taxon>
        <taxon>Ericales</taxon>
        <taxon>Ericaceae</taxon>
        <taxon>Ericoideae</taxon>
        <taxon>Rhodoreae</taxon>
        <taxon>Rhododendron</taxon>
    </lineage>
</organism>